<dbReference type="Proteomes" id="UP001243330">
    <property type="component" value="Unassembled WGS sequence"/>
</dbReference>
<organism evidence="2 3">
    <name type="scientific">Colletotrichum chrysophilum</name>
    <dbReference type="NCBI Taxonomy" id="1836956"/>
    <lineage>
        <taxon>Eukaryota</taxon>
        <taxon>Fungi</taxon>
        <taxon>Dikarya</taxon>
        <taxon>Ascomycota</taxon>
        <taxon>Pezizomycotina</taxon>
        <taxon>Sordariomycetes</taxon>
        <taxon>Hypocreomycetidae</taxon>
        <taxon>Glomerellales</taxon>
        <taxon>Glomerellaceae</taxon>
        <taxon>Colletotrichum</taxon>
        <taxon>Colletotrichum gloeosporioides species complex</taxon>
    </lineage>
</organism>
<proteinExistence type="predicted"/>
<comment type="caution">
    <text evidence="2">The sequence shown here is derived from an EMBL/GenBank/DDBJ whole genome shotgun (WGS) entry which is preliminary data.</text>
</comment>
<dbReference type="EMBL" id="JAQOWY010000721">
    <property type="protein sequence ID" value="KAK1839086.1"/>
    <property type="molecule type" value="Genomic_DNA"/>
</dbReference>
<name>A0AAD9EBM1_9PEZI</name>
<feature type="non-terminal residue" evidence="2">
    <location>
        <position position="1"/>
    </location>
</feature>
<accession>A0AAD9EBM1</accession>
<reference evidence="2" key="1">
    <citation type="submission" date="2023-01" db="EMBL/GenBank/DDBJ databases">
        <title>Colletotrichum chrysophilum M932 genome sequence.</title>
        <authorList>
            <person name="Baroncelli R."/>
        </authorList>
    </citation>
    <scope>NUCLEOTIDE SEQUENCE</scope>
    <source>
        <strain evidence="2">M932</strain>
    </source>
</reference>
<sequence length="176" mass="19163">ASAPATPAQIPDMAADVPAGATPPVQTPPVGRQAAYAETRRWLEIVRQIREMPDPQGSILWCSVIYVFVQAAKAVATCDTKTEAVVLDGLRKNGAAKIAQRQTEAQLKKGYRELFQGYMRPTLLGRGAGCGMSVVKRKPDSEFNAAQDCLRRGFAGARAHIDSAVFFFYSMSQERT</sequence>
<evidence type="ECO:0000313" key="2">
    <source>
        <dbReference type="EMBL" id="KAK1839086.1"/>
    </source>
</evidence>
<evidence type="ECO:0000256" key="1">
    <source>
        <dbReference type="SAM" id="MobiDB-lite"/>
    </source>
</evidence>
<protein>
    <submittedName>
        <fullName evidence="2">Uncharacterized protein</fullName>
    </submittedName>
</protein>
<gene>
    <name evidence="2" type="ORF">CCHR01_18284</name>
</gene>
<dbReference type="AlphaFoldDB" id="A0AAD9EBM1"/>
<keyword evidence="3" id="KW-1185">Reference proteome</keyword>
<evidence type="ECO:0000313" key="3">
    <source>
        <dbReference type="Proteomes" id="UP001243330"/>
    </source>
</evidence>
<feature type="region of interest" description="Disordered" evidence="1">
    <location>
        <begin position="1"/>
        <end position="32"/>
    </location>
</feature>